<name>A0ABT7UI63_9FIRM</name>
<keyword evidence="2" id="KW-1185">Reference proteome</keyword>
<evidence type="ECO:0000313" key="2">
    <source>
        <dbReference type="Proteomes" id="UP001529275"/>
    </source>
</evidence>
<comment type="caution">
    <text evidence="1">The sequence shown here is derived from an EMBL/GenBank/DDBJ whole genome shotgun (WGS) entry which is preliminary data.</text>
</comment>
<dbReference type="Proteomes" id="UP001529275">
    <property type="component" value="Unassembled WGS sequence"/>
</dbReference>
<evidence type="ECO:0000313" key="1">
    <source>
        <dbReference type="EMBL" id="MDM8195833.1"/>
    </source>
</evidence>
<sequence>MEQLNQANHYIYQALEKLLDISKYDSINEEQRKEIYDVIDDIEEARHALYELKNEMRTHTA</sequence>
<proteinExistence type="predicted"/>
<organism evidence="1 2">
    <name type="scientific">Massilimicrobiota timonensis</name>
    <dbReference type="NCBI Taxonomy" id="1776392"/>
    <lineage>
        <taxon>Bacteria</taxon>
        <taxon>Bacillati</taxon>
        <taxon>Bacillota</taxon>
        <taxon>Erysipelotrichia</taxon>
        <taxon>Erysipelotrichales</taxon>
        <taxon>Erysipelotrichaceae</taxon>
        <taxon>Massilimicrobiota</taxon>
    </lineage>
</organism>
<reference evidence="2" key="1">
    <citation type="submission" date="2023-06" db="EMBL/GenBank/DDBJ databases">
        <title>Identification and characterization of horizontal gene transfer across gut microbiota members of farm animals based on homology search.</title>
        <authorList>
            <person name="Zeman M."/>
            <person name="Kubasova T."/>
            <person name="Jahodarova E."/>
            <person name="Nykrynova M."/>
            <person name="Rychlik I."/>
        </authorList>
    </citation>
    <scope>NUCLEOTIDE SEQUENCE [LARGE SCALE GENOMIC DNA]</scope>
    <source>
        <strain evidence="2">ET341</strain>
    </source>
</reference>
<dbReference type="EMBL" id="JAUDCK010000016">
    <property type="protein sequence ID" value="MDM8195833.1"/>
    <property type="molecule type" value="Genomic_DNA"/>
</dbReference>
<protein>
    <recommendedName>
        <fullName evidence="3">Phage protein</fullName>
    </recommendedName>
</protein>
<gene>
    <name evidence="1" type="ORF">QUV98_05820</name>
</gene>
<evidence type="ECO:0008006" key="3">
    <source>
        <dbReference type="Google" id="ProtNLM"/>
    </source>
</evidence>
<accession>A0ABT7UI63</accession>
<dbReference type="RefSeq" id="WP_087244417.1">
    <property type="nucleotide sequence ID" value="NZ_JAUDCK010000016.1"/>
</dbReference>